<reference evidence="1" key="1">
    <citation type="submission" date="2023-06" db="EMBL/GenBank/DDBJ databases">
        <authorList>
            <person name="Kurt Z."/>
        </authorList>
    </citation>
    <scope>NUCLEOTIDE SEQUENCE</scope>
</reference>
<dbReference type="EMBL" id="CAXDID020000385">
    <property type="protein sequence ID" value="CAL6085307.1"/>
    <property type="molecule type" value="Genomic_DNA"/>
</dbReference>
<comment type="caution">
    <text evidence="1">The sequence shown here is derived from an EMBL/GenBank/DDBJ whole genome shotgun (WGS) entry which is preliminary data.</text>
</comment>
<protein>
    <submittedName>
        <fullName evidence="2">Hypothetical_protein</fullName>
    </submittedName>
</protein>
<gene>
    <name evidence="1" type="ORF">HINF_LOCUS60446</name>
    <name evidence="2" type="ORF">HINF_LOCUS62619</name>
</gene>
<keyword evidence="3" id="KW-1185">Reference proteome</keyword>
<evidence type="ECO:0000313" key="3">
    <source>
        <dbReference type="Proteomes" id="UP001642409"/>
    </source>
</evidence>
<sequence>MQKFKSNVRFVERKQLFDNQNLLQTALLIATEPKLKQIRNKLNMFDDSVLNEIKQFCDENTQKQIEDIINYKVNKIKQCVLEEQQYLIRFNEQWEALRKLYNLFTEENYKINLYLNKIDKINELEKYEELLNNYSIENAINELSKALIDTRKGFEAENVKGNLETDVEKYHVYVEIVKIL</sequence>
<dbReference type="Proteomes" id="UP001642409">
    <property type="component" value="Unassembled WGS sequence"/>
</dbReference>
<accession>A0AA86RET5</accession>
<dbReference type="EMBL" id="CATOUU010001115">
    <property type="protein sequence ID" value="CAI9972801.1"/>
    <property type="molecule type" value="Genomic_DNA"/>
</dbReference>
<organism evidence="1">
    <name type="scientific">Hexamita inflata</name>
    <dbReference type="NCBI Taxonomy" id="28002"/>
    <lineage>
        <taxon>Eukaryota</taxon>
        <taxon>Metamonada</taxon>
        <taxon>Diplomonadida</taxon>
        <taxon>Hexamitidae</taxon>
        <taxon>Hexamitinae</taxon>
        <taxon>Hexamita</taxon>
    </lineage>
</organism>
<name>A0AA86RET5_9EUKA</name>
<evidence type="ECO:0000313" key="1">
    <source>
        <dbReference type="EMBL" id="CAI9972801.1"/>
    </source>
</evidence>
<reference evidence="2 3" key="2">
    <citation type="submission" date="2024-07" db="EMBL/GenBank/DDBJ databases">
        <authorList>
            <person name="Akdeniz Z."/>
        </authorList>
    </citation>
    <scope>NUCLEOTIDE SEQUENCE [LARGE SCALE GENOMIC DNA]</scope>
</reference>
<proteinExistence type="predicted"/>
<evidence type="ECO:0000313" key="2">
    <source>
        <dbReference type="EMBL" id="CAL6085307.1"/>
    </source>
</evidence>
<dbReference type="AlphaFoldDB" id="A0AA86RET5"/>